<keyword evidence="2" id="KW-1185">Reference proteome</keyword>
<dbReference type="Proteomes" id="UP000035642">
    <property type="component" value="Unassembled WGS sequence"/>
</dbReference>
<dbReference type="STRING" id="6313.A0A0K0D4E3"/>
<organism evidence="2 3">
    <name type="scientific">Angiostrongylus cantonensis</name>
    <name type="common">Rat lungworm</name>
    <dbReference type="NCBI Taxonomy" id="6313"/>
    <lineage>
        <taxon>Eukaryota</taxon>
        <taxon>Metazoa</taxon>
        <taxon>Ecdysozoa</taxon>
        <taxon>Nematoda</taxon>
        <taxon>Chromadorea</taxon>
        <taxon>Rhabditida</taxon>
        <taxon>Rhabditina</taxon>
        <taxon>Rhabditomorpha</taxon>
        <taxon>Strongyloidea</taxon>
        <taxon>Metastrongylidae</taxon>
        <taxon>Angiostrongylus</taxon>
    </lineage>
</organism>
<accession>A0A0K0D4E3</accession>
<evidence type="ECO:0000313" key="2">
    <source>
        <dbReference type="Proteomes" id="UP000035642"/>
    </source>
</evidence>
<feature type="region of interest" description="Disordered" evidence="1">
    <location>
        <begin position="132"/>
        <end position="232"/>
    </location>
</feature>
<sequence length="232" mass="26524">MFYNGLVAVMKRVGAKASDPYDWERPDAVNYIQQHVKDPYAWENAAGFFQSDPIKVNSPPPGKSRRRKPSNLSKLISVDTNTKKLTSQATSTSTDAEKVNIPSEQTLREMQEKLSILYGVKEESSSRQKNVLKGFLGTNLPPLESKPVNKEKRKEREREKEIKQQPREDDLNEVAKEAKLKMRLDERRKDPKKQETIMKTQNATDGSKEPMVERQAPGKKQKATVDKKKRNA</sequence>
<protein>
    <submittedName>
        <fullName evidence="3">Uncharacterized protein</fullName>
    </submittedName>
</protein>
<proteinExistence type="predicted"/>
<dbReference type="WBParaSite" id="ACAC_0000493801-mRNA-1">
    <property type="protein sequence ID" value="ACAC_0000493801-mRNA-1"/>
    <property type="gene ID" value="ACAC_0000493801"/>
</dbReference>
<feature type="compositionally biased region" description="Basic and acidic residues" evidence="1">
    <location>
        <begin position="147"/>
        <end position="196"/>
    </location>
</feature>
<feature type="compositionally biased region" description="Basic residues" evidence="1">
    <location>
        <begin position="217"/>
        <end position="232"/>
    </location>
</feature>
<name>A0A0K0D4E3_ANGCA</name>
<dbReference type="AlphaFoldDB" id="A0A0K0D4E3"/>
<evidence type="ECO:0000256" key="1">
    <source>
        <dbReference type="SAM" id="MobiDB-lite"/>
    </source>
</evidence>
<reference evidence="2" key="1">
    <citation type="submission" date="2012-09" db="EMBL/GenBank/DDBJ databases">
        <authorList>
            <person name="Martin A.A."/>
        </authorList>
    </citation>
    <scope>NUCLEOTIDE SEQUENCE</scope>
</reference>
<feature type="compositionally biased region" description="Polar residues" evidence="1">
    <location>
        <begin position="71"/>
        <end position="94"/>
    </location>
</feature>
<evidence type="ECO:0000313" key="3">
    <source>
        <dbReference type="WBParaSite" id="ACAC_0000493801-mRNA-1"/>
    </source>
</evidence>
<reference evidence="3" key="2">
    <citation type="submission" date="2017-02" db="UniProtKB">
        <authorList>
            <consortium name="WormBaseParasite"/>
        </authorList>
    </citation>
    <scope>IDENTIFICATION</scope>
</reference>
<feature type="region of interest" description="Disordered" evidence="1">
    <location>
        <begin position="51"/>
        <end position="97"/>
    </location>
</feature>